<dbReference type="RefSeq" id="WP_116710673.1">
    <property type="nucleotide sequence ID" value="NZ_QEKW01000018.1"/>
</dbReference>
<gene>
    <name evidence="1" type="ORF">C8D89_11850</name>
</gene>
<dbReference type="OrthoDB" id="9879709at2"/>
<protein>
    <submittedName>
        <fullName evidence="1">Uncharacterized protein</fullName>
    </submittedName>
</protein>
<reference evidence="1 2" key="1">
    <citation type="submission" date="2018-04" db="EMBL/GenBank/DDBJ databases">
        <title>Genomic Encyclopedia of Type Strains, Phase IV (KMG-IV): sequencing the most valuable type-strain genomes for metagenomic binning, comparative biology and taxonomic classification.</title>
        <authorList>
            <person name="Goeker M."/>
        </authorList>
    </citation>
    <scope>NUCLEOTIDE SEQUENCE [LARGE SCALE GENOMIC DNA]</scope>
    <source>
        <strain evidence="1 2">DSM 45771</strain>
    </source>
</reference>
<evidence type="ECO:0000313" key="2">
    <source>
        <dbReference type="Proteomes" id="UP000245639"/>
    </source>
</evidence>
<accession>A0A2U1EWG0</accession>
<dbReference type="EMBL" id="QEKW01000018">
    <property type="protein sequence ID" value="PVZ04262.1"/>
    <property type="molecule type" value="Genomic_DNA"/>
</dbReference>
<dbReference type="AlphaFoldDB" id="A0A2U1EWG0"/>
<organism evidence="1 2">
    <name type="scientific">Actinomycetospora cinnamomea</name>
    <dbReference type="NCBI Taxonomy" id="663609"/>
    <lineage>
        <taxon>Bacteria</taxon>
        <taxon>Bacillati</taxon>
        <taxon>Actinomycetota</taxon>
        <taxon>Actinomycetes</taxon>
        <taxon>Pseudonocardiales</taxon>
        <taxon>Pseudonocardiaceae</taxon>
        <taxon>Actinomycetospora</taxon>
    </lineage>
</organism>
<keyword evidence="2" id="KW-1185">Reference proteome</keyword>
<comment type="caution">
    <text evidence="1">The sequence shown here is derived from an EMBL/GenBank/DDBJ whole genome shotgun (WGS) entry which is preliminary data.</text>
</comment>
<dbReference type="Proteomes" id="UP000245639">
    <property type="component" value="Unassembled WGS sequence"/>
</dbReference>
<proteinExistence type="predicted"/>
<evidence type="ECO:0000313" key="1">
    <source>
        <dbReference type="EMBL" id="PVZ04262.1"/>
    </source>
</evidence>
<sequence>MAVPPRPAGAGFPATLAAVPSPRPALADPAAPAHAAAADAPSERDELAGVAWIVREVTHVPGVLRWREGRLSFESTRGVLFDGTPDELVLEVGRSSRVGLRVTVGPERLCVRVVRPAGGVAPCRELVRRAVDAGTVTEGDAASWDLWRPSLAAGSTAPARPRTRVRRAFGGFGVVAPS</sequence>
<name>A0A2U1EWG0_9PSEU</name>